<accession>A0A0F8W965</accession>
<dbReference type="EMBL" id="LAZR01066654">
    <property type="protein sequence ID" value="KKK53143.1"/>
    <property type="molecule type" value="Genomic_DNA"/>
</dbReference>
<evidence type="ECO:0000313" key="1">
    <source>
        <dbReference type="EMBL" id="KKK53143.1"/>
    </source>
</evidence>
<organism evidence="1">
    <name type="scientific">marine sediment metagenome</name>
    <dbReference type="NCBI Taxonomy" id="412755"/>
    <lineage>
        <taxon>unclassified sequences</taxon>
        <taxon>metagenomes</taxon>
        <taxon>ecological metagenomes</taxon>
    </lineage>
</organism>
<comment type="caution">
    <text evidence="1">The sequence shown here is derived from an EMBL/GenBank/DDBJ whole genome shotgun (WGS) entry which is preliminary data.</text>
</comment>
<reference evidence="1" key="1">
    <citation type="journal article" date="2015" name="Nature">
        <title>Complex archaea that bridge the gap between prokaryotes and eukaryotes.</title>
        <authorList>
            <person name="Spang A."/>
            <person name="Saw J.H."/>
            <person name="Jorgensen S.L."/>
            <person name="Zaremba-Niedzwiedzka K."/>
            <person name="Martijn J."/>
            <person name="Lind A.E."/>
            <person name="van Eijk R."/>
            <person name="Schleper C."/>
            <person name="Guy L."/>
            <person name="Ettema T.J."/>
        </authorList>
    </citation>
    <scope>NUCLEOTIDE SEQUENCE</scope>
</reference>
<name>A0A0F8W965_9ZZZZ</name>
<protein>
    <submittedName>
        <fullName evidence="1">Uncharacterized protein</fullName>
    </submittedName>
</protein>
<proteinExistence type="predicted"/>
<sequence>MDKATLRTFEDYKAEINSTRARGGSYWANIVASQLRSADEELGKDEANRLIRECKLTKYGWVEES</sequence>
<gene>
    <name evidence="1" type="ORF">LCGC14_3097740</name>
</gene>
<dbReference type="AlphaFoldDB" id="A0A0F8W965"/>